<dbReference type="Gene3D" id="3.30.750.24">
    <property type="entry name" value="STAS domain"/>
    <property type="match status" value="1"/>
</dbReference>
<dbReference type="PANTHER" id="PTHR35526:SF3">
    <property type="entry name" value="ANTI-SIGMA-F FACTOR RSBW"/>
    <property type="match status" value="1"/>
</dbReference>
<comment type="caution">
    <text evidence="3">The sequence shown here is derived from an EMBL/GenBank/DDBJ whole genome shotgun (WGS) entry which is preliminary data.</text>
</comment>
<keyword evidence="1" id="KW-0418">Kinase</keyword>
<dbReference type="InterPro" id="IPR002645">
    <property type="entry name" value="STAS_dom"/>
</dbReference>
<reference evidence="3" key="1">
    <citation type="submission" date="2021-01" db="EMBL/GenBank/DDBJ databases">
        <title>Whole genome shotgun sequence of Actinoplanes ferrugineus NBRC 15555.</title>
        <authorList>
            <person name="Komaki H."/>
            <person name="Tamura T."/>
        </authorList>
    </citation>
    <scope>NUCLEOTIDE SEQUENCE</scope>
    <source>
        <strain evidence="3">NBRC 15555</strain>
    </source>
</reference>
<dbReference type="AlphaFoldDB" id="A0A919MDR6"/>
<accession>A0A919MDR6</accession>
<protein>
    <submittedName>
        <fullName evidence="3">Sulfate transporter</fullName>
    </submittedName>
</protein>
<dbReference type="InterPro" id="IPR036890">
    <property type="entry name" value="HATPase_C_sf"/>
</dbReference>
<dbReference type="PROSITE" id="PS50801">
    <property type="entry name" value="STAS"/>
    <property type="match status" value="1"/>
</dbReference>
<keyword evidence="1" id="KW-0808">Transferase</keyword>
<dbReference type="EMBL" id="BOMM01000003">
    <property type="protein sequence ID" value="GIE08790.1"/>
    <property type="molecule type" value="Genomic_DNA"/>
</dbReference>
<dbReference type="CDD" id="cd16936">
    <property type="entry name" value="HATPase_RsbW-like"/>
    <property type="match status" value="1"/>
</dbReference>
<keyword evidence="4" id="KW-1185">Reference proteome</keyword>
<dbReference type="Proteomes" id="UP000598174">
    <property type="component" value="Unassembled WGS sequence"/>
</dbReference>
<dbReference type="Pfam" id="PF13581">
    <property type="entry name" value="HATPase_c_2"/>
    <property type="match status" value="1"/>
</dbReference>
<organism evidence="3 4">
    <name type="scientific">Paractinoplanes ferrugineus</name>
    <dbReference type="NCBI Taxonomy" id="113564"/>
    <lineage>
        <taxon>Bacteria</taxon>
        <taxon>Bacillati</taxon>
        <taxon>Actinomycetota</taxon>
        <taxon>Actinomycetes</taxon>
        <taxon>Micromonosporales</taxon>
        <taxon>Micromonosporaceae</taxon>
        <taxon>Paractinoplanes</taxon>
    </lineage>
</organism>
<dbReference type="GO" id="GO:0004674">
    <property type="term" value="F:protein serine/threonine kinase activity"/>
    <property type="evidence" value="ECO:0007669"/>
    <property type="project" value="UniProtKB-KW"/>
</dbReference>
<proteinExistence type="predicted"/>
<dbReference type="InterPro" id="IPR050267">
    <property type="entry name" value="Anti-sigma-factor_SerPK"/>
</dbReference>
<keyword evidence="1" id="KW-0723">Serine/threonine-protein kinase</keyword>
<evidence type="ECO:0000313" key="3">
    <source>
        <dbReference type="EMBL" id="GIE08790.1"/>
    </source>
</evidence>
<dbReference type="PANTHER" id="PTHR35526">
    <property type="entry name" value="ANTI-SIGMA-F FACTOR RSBW-RELATED"/>
    <property type="match status" value="1"/>
</dbReference>
<evidence type="ECO:0000259" key="2">
    <source>
        <dbReference type="PROSITE" id="PS50801"/>
    </source>
</evidence>
<name>A0A919MDR6_9ACTN</name>
<dbReference type="InterPro" id="IPR036513">
    <property type="entry name" value="STAS_dom_sf"/>
</dbReference>
<sequence length="248" mass="26164">MSSEVRHLVDSARPYPMVRLIGVLDSGSAPQVRSVLLDVLAGQPEAIVVDVGELAVGEPDAVSVLRDVRQDTFDWPGARLTLCNTDGADAWGDCGWPVRPDIDEAFAQLGPPKAGERVNVELEPQVGAARRSRELISGACSEWGRAELAGSACIVVTELVNNVVQHAHTEMTLLLAVHGEAVSVAVRDHSAGVPSFTGAPAPTSYGGRGMLLIDSVASRWGSLPLTDGKVVWALISDDVRSMTGPDRG</sequence>
<dbReference type="SUPFAM" id="SSF52091">
    <property type="entry name" value="SpoIIaa-like"/>
    <property type="match status" value="1"/>
</dbReference>
<dbReference type="InterPro" id="IPR003594">
    <property type="entry name" value="HATPase_dom"/>
</dbReference>
<feature type="domain" description="STAS" evidence="2">
    <location>
        <begin position="17"/>
        <end position="84"/>
    </location>
</feature>
<evidence type="ECO:0000256" key="1">
    <source>
        <dbReference type="ARBA" id="ARBA00022527"/>
    </source>
</evidence>
<dbReference type="RefSeq" id="WP_239117512.1">
    <property type="nucleotide sequence ID" value="NZ_BAAABP010000014.1"/>
</dbReference>
<evidence type="ECO:0000313" key="4">
    <source>
        <dbReference type="Proteomes" id="UP000598174"/>
    </source>
</evidence>
<gene>
    <name evidence="3" type="ORF">Afe05nite_06300</name>
</gene>
<dbReference type="SUPFAM" id="SSF55874">
    <property type="entry name" value="ATPase domain of HSP90 chaperone/DNA topoisomerase II/histidine kinase"/>
    <property type="match status" value="1"/>
</dbReference>
<dbReference type="Gene3D" id="3.30.565.10">
    <property type="entry name" value="Histidine kinase-like ATPase, C-terminal domain"/>
    <property type="match status" value="1"/>
</dbReference>